<evidence type="ECO:0000256" key="5">
    <source>
        <dbReference type="SAM" id="Phobius"/>
    </source>
</evidence>
<keyword evidence="3" id="KW-0269">Exonuclease</keyword>
<keyword evidence="5" id="KW-1133">Transmembrane helix</keyword>
<dbReference type="SUPFAM" id="SSF56672">
    <property type="entry name" value="DNA/RNA polymerases"/>
    <property type="match status" value="1"/>
</dbReference>
<keyword evidence="5" id="KW-0472">Membrane</keyword>
<dbReference type="Pfam" id="PF00078">
    <property type="entry name" value="RVT_1"/>
    <property type="match status" value="1"/>
</dbReference>
<evidence type="ECO:0000313" key="8">
    <source>
        <dbReference type="Proteomes" id="UP000324705"/>
    </source>
</evidence>
<keyword evidence="8" id="KW-1185">Reference proteome</keyword>
<dbReference type="PANTHER" id="PTHR30231:SF4">
    <property type="entry name" value="PROTEIN NEN2"/>
    <property type="match status" value="1"/>
</dbReference>
<dbReference type="GO" id="GO:0008408">
    <property type="term" value="F:3'-5' exonuclease activity"/>
    <property type="evidence" value="ECO:0007669"/>
    <property type="project" value="TreeGrafter"/>
</dbReference>
<dbReference type="InterPro" id="IPR043502">
    <property type="entry name" value="DNA/RNA_pol_sf"/>
</dbReference>
<organism evidence="7 8">
    <name type="scientific">Triticum turgidum subsp. durum</name>
    <name type="common">Durum wheat</name>
    <name type="synonym">Triticum durum</name>
    <dbReference type="NCBI Taxonomy" id="4567"/>
    <lineage>
        <taxon>Eukaryota</taxon>
        <taxon>Viridiplantae</taxon>
        <taxon>Streptophyta</taxon>
        <taxon>Embryophyta</taxon>
        <taxon>Tracheophyta</taxon>
        <taxon>Spermatophyta</taxon>
        <taxon>Magnoliopsida</taxon>
        <taxon>Liliopsida</taxon>
        <taxon>Poales</taxon>
        <taxon>Poaceae</taxon>
        <taxon>BOP clade</taxon>
        <taxon>Pooideae</taxon>
        <taxon>Triticodae</taxon>
        <taxon>Triticeae</taxon>
        <taxon>Triticinae</taxon>
        <taxon>Triticum</taxon>
    </lineage>
</organism>
<feature type="domain" description="Reverse transcriptase" evidence="6">
    <location>
        <begin position="1"/>
        <end position="335"/>
    </location>
</feature>
<dbReference type="SUPFAM" id="SSF53098">
    <property type="entry name" value="Ribonuclease H-like"/>
    <property type="match status" value="2"/>
</dbReference>
<name>A0A9R0THL6_TRITD</name>
<dbReference type="Gene3D" id="3.30.70.270">
    <property type="match status" value="1"/>
</dbReference>
<evidence type="ECO:0000256" key="4">
    <source>
        <dbReference type="SAM" id="MobiDB-lite"/>
    </source>
</evidence>
<feature type="region of interest" description="Disordered" evidence="4">
    <location>
        <begin position="615"/>
        <end position="662"/>
    </location>
</feature>
<keyword evidence="5" id="KW-0812">Transmembrane</keyword>
<evidence type="ECO:0000259" key="6">
    <source>
        <dbReference type="PROSITE" id="PS50878"/>
    </source>
</evidence>
<dbReference type="InterPro" id="IPR012337">
    <property type="entry name" value="RNaseH-like_sf"/>
</dbReference>
<protein>
    <recommendedName>
        <fullName evidence="6">Reverse transcriptase domain-containing protein</fullName>
    </recommendedName>
</protein>
<dbReference type="OMA" id="FLRCKDV"/>
<accession>A0A9R0THL6</accession>
<dbReference type="EMBL" id="LT934119">
    <property type="protein sequence ID" value="VAI13929.1"/>
    <property type="molecule type" value="Genomic_DNA"/>
</dbReference>
<dbReference type="GO" id="GO:0003676">
    <property type="term" value="F:nucleic acid binding"/>
    <property type="evidence" value="ECO:0007669"/>
    <property type="project" value="InterPro"/>
</dbReference>
<dbReference type="AlphaFoldDB" id="A0A9R0THL6"/>
<dbReference type="Proteomes" id="UP000324705">
    <property type="component" value="Chromosome 5A"/>
</dbReference>
<dbReference type="InterPro" id="IPR036397">
    <property type="entry name" value="RNaseH_sf"/>
</dbReference>
<gene>
    <name evidence="7" type="ORF">TRITD_5Av1G043340</name>
</gene>
<dbReference type="InterPro" id="IPR043128">
    <property type="entry name" value="Rev_trsase/Diguanyl_cyclase"/>
</dbReference>
<dbReference type="Gene3D" id="3.30.420.10">
    <property type="entry name" value="Ribonuclease H-like superfamily/Ribonuclease H"/>
    <property type="match status" value="2"/>
</dbReference>
<keyword evidence="1" id="KW-0540">Nuclease</keyword>
<evidence type="ECO:0000256" key="3">
    <source>
        <dbReference type="ARBA" id="ARBA00022839"/>
    </source>
</evidence>
<dbReference type="Gramene" id="TRITD5Av1G043340.2">
    <property type="protein sequence ID" value="TRITD5Av1G043340.2"/>
    <property type="gene ID" value="TRITD5Av1G043340"/>
</dbReference>
<dbReference type="PROSITE" id="PS50878">
    <property type="entry name" value="RT_POL"/>
    <property type="match status" value="1"/>
</dbReference>
<dbReference type="PANTHER" id="PTHR30231">
    <property type="entry name" value="DNA POLYMERASE III SUBUNIT EPSILON"/>
    <property type="match status" value="1"/>
</dbReference>
<evidence type="ECO:0000256" key="2">
    <source>
        <dbReference type="ARBA" id="ARBA00022801"/>
    </source>
</evidence>
<dbReference type="InterPro" id="IPR013520">
    <property type="entry name" value="Ribonucl_H"/>
</dbReference>
<proteinExistence type="predicted"/>
<sequence>MATASVAAAGVEEGSTPGPQAGGAEIAFFDLETSVPQRAGQGYALLEFGAILVCPRRLVEVACYATLVRPADLGVVSAASVRCNGITRDAVAAAPCFRDVADKVYDLLHVLPVGLMERSRLAMIRLMQFFYLWLVNEVAVFAAYGLLSKTSVTFLRCKDVGRNKDLHMVFIDLEKAYDKIPRNVMWWALEKHKVPAKYITLIKDMYDNVVTSVRTSDVDTDDFPIKIGLHQGSALSPYLFALVMDEVTRDIQGDIPWCMLFADDVVLVDDSRTGVNRKLELWRQTLESKGFRLSRTKTEYMMCGFITTRCEEEEVSLDGQVVPRKDTFRYLGSMLQEDGGIDEDANHRIKAGWMKWRQASGILCDKRVPQKLKGKFYRTVVRPAMLYGAECWPTKRRHVQQLGVAEMRMLRWMCGHTRKDRVRNDDIRDRVGVAPIEEKLVQHRLRWFGHIQRRPPEAPVHSGRLKRAENVKRGRGRPNLTWEESVKRDLKDWSITKELAMDRGRVWAGHNIVRFDVPRIREAFTEIGRTPPEPKGMIDTLPLLTQRFGRRAGDMKMASLANYFGLGRQKHRSLDDVRMNLEVLKYCATVLFLEASFPEVLIVENLVGAITRSKTDGATSPEVKNIEANTSPDSSKRQRTVSQVNGLTTDQDNQESVDPAMNGESSDLISHMEEMKLDASVQMDASFSGHSGFLEPDDVSTECIKIFTTPSYQFNRRTLIKHKDSPLHLCCAGLKVQFGVGTKFLDTAGRPKLNMVVDIPENLSKVLEFCDNQAQRFLQESGTTSEWRPLIKKYGYVNRPTVRLNIPTTPSSGASPYLTDIYQKEPSGNIQKLAFSKVDAAELDILFVRGNRLDAFFSLEIYDYQQNAGIRLVAKRLVVHSK</sequence>
<evidence type="ECO:0000313" key="7">
    <source>
        <dbReference type="EMBL" id="VAI13929.1"/>
    </source>
</evidence>
<dbReference type="Pfam" id="PF00929">
    <property type="entry name" value="RNase_T"/>
    <property type="match status" value="2"/>
</dbReference>
<dbReference type="InterPro" id="IPR000477">
    <property type="entry name" value="RT_dom"/>
</dbReference>
<feature type="transmembrane region" description="Helical" evidence="5">
    <location>
        <begin position="126"/>
        <end position="147"/>
    </location>
</feature>
<reference evidence="7 8" key="1">
    <citation type="submission" date="2017-09" db="EMBL/GenBank/DDBJ databases">
        <authorList>
            <consortium name="International Durum Wheat Genome Sequencing Consortium (IDWGSC)"/>
            <person name="Milanesi L."/>
        </authorList>
    </citation>
    <scope>NUCLEOTIDE SEQUENCE [LARGE SCALE GENOMIC DNA]</scope>
    <source>
        <strain evidence="8">cv. Svevo</strain>
    </source>
</reference>
<evidence type="ECO:0000256" key="1">
    <source>
        <dbReference type="ARBA" id="ARBA00022722"/>
    </source>
</evidence>
<keyword evidence="2" id="KW-0378">Hydrolase</keyword>
<feature type="compositionally biased region" description="Polar residues" evidence="4">
    <location>
        <begin position="640"/>
        <end position="656"/>
    </location>
</feature>